<organism evidence="3 4">
    <name type="scientific">Daphnia pulex</name>
    <name type="common">Water flea</name>
    <dbReference type="NCBI Taxonomy" id="6669"/>
    <lineage>
        <taxon>Eukaryota</taxon>
        <taxon>Metazoa</taxon>
        <taxon>Ecdysozoa</taxon>
        <taxon>Arthropoda</taxon>
        <taxon>Crustacea</taxon>
        <taxon>Branchiopoda</taxon>
        <taxon>Diplostraca</taxon>
        <taxon>Cladocera</taxon>
        <taxon>Anomopoda</taxon>
        <taxon>Daphniidae</taxon>
        <taxon>Daphnia</taxon>
    </lineage>
</organism>
<proteinExistence type="predicted"/>
<reference evidence="3 4" key="1">
    <citation type="journal article" date="2011" name="Science">
        <title>The ecoresponsive genome of Daphnia pulex.</title>
        <authorList>
            <person name="Colbourne J.K."/>
            <person name="Pfrender M.E."/>
            <person name="Gilbert D."/>
            <person name="Thomas W.K."/>
            <person name="Tucker A."/>
            <person name="Oakley T.H."/>
            <person name="Tokishita S."/>
            <person name="Aerts A."/>
            <person name="Arnold G.J."/>
            <person name="Basu M.K."/>
            <person name="Bauer D.J."/>
            <person name="Caceres C.E."/>
            <person name="Carmel L."/>
            <person name="Casola C."/>
            <person name="Choi J.H."/>
            <person name="Detter J.C."/>
            <person name="Dong Q."/>
            <person name="Dusheyko S."/>
            <person name="Eads B.D."/>
            <person name="Frohlich T."/>
            <person name="Geiler-Samerotte K.A."/>
            <person name="Gerlach D."/>
            <person name="Hatcher P."/>
            <person name="Jogdeo S."/>
            <person name="Krijgsveld J."/>
            <person name="Kriventseva E.V."/>
            <person name="Kultz D."/>
            <person name="Laforsch C."/>
            <person name="Lindquist E."/>
            <person name="Lopez J."/>
            <person name="Manak J.R."/>
            <person name="Muller J."/>
            <person name="Pangilinan J."/>
            <person name="Patwardhan R.P."/>
            <person name="Pitluck S."/>
            <person name="Pritham E.J."/>
            <person name="Rechtsteiner A."/>
            <person name="Rho M."/>
            <person name="Rogozin I.B."/>
            <person name="Sakarya O."/>
            <person name="Salamov A."/>
            <person name="Schaack S."/>
            <person name="Shapiro H."/>
            <person name="Shiga Y."/>
            <person name="Skalitzky C."/>
            <person name="Smith Z."/>
            <person name="Souvorov A."/>
            <person name="Sung W."/>
            <person name="Tang Z."/>
            <person name="Tsuchiya D."/>
            <person name="Tu H."/>
            <person name="Vos H."/>
            <person name="Wang M."/>
            <person name="Wolf Y.I."/>
            <person name="Yamagata H."/>
            <person name="Yamada T."/>
            <person name="Ye Y."/>
            <person name="Shaw J.R."/>
            <person name="Andrews J."/>
            <person name="Crease T.J."/>
            <person name="Tang H."/>
            <person name="Lucas S.M."/>
            <person name="Robertson H.M."/>
            <person name="Bork P."/>
            <person name="Koonin E.V."/>
            <person name="Zdobnov E.M."/>
            <person name="Grigoriev I.V."/>
            <person name="Lynch M."/>
            <person name="Boore J.L."/>
        </authorList>
    </citation>
    <scope>NUCLEOTIDE SEQUENCE [LARGE SCALE GENOMIC DNA]</scope>
</reference>
<dbReference type="InParanoid" id="E9HN31"/>
<dbReference type="KEGG" id="dpx:DAPPUDRAFT_115953"/>
<feature type="compositionally biased region" description="Gly residues" evidence="1">
    <location>
        <begin position="62"/>
        <end position="74"/>
    </location>
</feature>
<evidence type="ECO:0000313" key="4">
    <source>
        <dbReference type="Proteomes" id="UP000000305"/>
    </source>
</evidence>
<dbReference type="Proteomes" id="UP000000305">
    <property type="component" value="Unassembled WGS sequence"/>
</dbReference>
<dbReference type="EMBL" id="GL732692">
    <property type="protein sequence ID" value="EFX66863.1"/>
    <property type="molecule type" value="Genomic_DNA"/>
</dbReference>
<feature type="transmembrane region" description="Helical" evidence="2">
    <location>
        <begin position="153"/>
        <end position="171"/>
    </location>
</feature>
<feature type="transmembrane region" description="Helical" evidence="2">
    <location>
        <begin position="186"/>
        <end position="207"/>
    </location>
</feature>
<evidence type="ECO:0000313" key="3">
    <source>
        <dbReference type="EMBL" id="EFX66863.1"/>
    </source>
</evidence>
<accession>E9HN31</accession>
<name>E9HN31_DAPPU</name>
<keyword evidence="2" id="KW-0472">Membrane</keyword>
<keyword evidence="2" id="KW-0812">Transmembrane</keyword>
<protein>
    <submittedName>
        <fullName evidence="3">Uncharacterized protein</fullName>
    </submittedName>
</protein>
<keyword evidence="4" id="KW-1185">Reference proteome</keyword>
<dbReference type="AlphaFoldDB" id="E9HN31"/>
<evidence type="ECO:0000256" key="1">
    <source>
        <dbReference type="SAM" id="MobiDB-lite"/>
    </source>
</evidence>
<sequence length="226" mass="25207">MDDQIERQRTHLQRRKISAAIKVKTHQPKQILKEFKLFLQNQLIAFGGVDPAGADTVIRGRGIGQSGSHRGIGAGIRHDSPSIEGIGDQQRSEKEVGNSNVEAIRCDGQQCIVRHSLQPAGYRNQSHPDPFLLRFWQPSSPWMRRPKKNLKKLILTGRNGVGCLSASPIFFRSRSRSETPSRKYRAMSAGGVTAATPTTILSLRLLYTANRNSTTSMTKFHHQQGQ</sequence>
<keyword evidence="2" id="KW-1133">Transmembrane helix</keyword>
<dbReference type="HOGENOM" id="CLU_1225889_0_0_1"/>
<gene>
    <name evidence="3" type="ORF">DAPPUDRAFT_115953</name>
</gene>
<evidence type="ECO:0000256" key="2">
    <source>
        <dbReference type="SAM" id="Phobius"/>
    </source>
</evidence>
<dbReference type="OrthoDB" id="10317188at2759"/>
<feature type="region of interest" description="Disordered" evidence="1">
    <location>
        <begin position="62"/>
        <end position="88"/>
    </location>
</feature>